<gene>
    <name evidence="2" type="ORF">H5410_002853</name>
</gene>
<name>A0A9J6B3C5_SOLCO</name>
<dbReference type="Proteomes" id="UP000824120">
    <property type="component" value="Chromosome 1"/>
</dbReference>
<accession>A0A9J6B3C5</accession>
<keyword evidence="1" id="KW-0472">Membrane</keyword>
<keyword evidence="1" id="KW-0812">Transmembrane</keyword>
<dbReference type="OrthoDB" id="1304858at2759"/>
<evidence type="ECO:0000313" key="3">
    <source>
        <dbReference type="Proteomes" id="UP000824120"/>
    </source>
</evidence>
<organism evidence="2 3">
    <name type="scientific">Solanum commersonii</name>
    <name type="common">Commerson's wild potato</name>
    <name type="synonym">Commerson's nightshade</name>
    <dbReference type="NCBI Taxonomy" id="4109"/>
    <lineage>
        <taxon>Eukaryota</taxon>
        <taxon>Viridiplantae</taxon>
        <taxon>Streptophyta</taxon>
        <taxon>Embryophyta</taxon>
        <taxon>Tracheophyta</taxon>
        <taxon>Spermatophyta</taxon>
        <taxon>Magnoliopsida</taxon>
        <taxon>eudicotyledons</taxon>
        <taxon>Gunneridae</taxon>
        <taxon>Pentapetalae</taxon>
        <taxon>asterids</taxon>
        <taxon>lamiids</taxon>
        <taxon>Solanales</taxon>
        <taxon>Solanaceae</taxon>
        <taxon>Solanoideae</taxon>
        <taxon>Solaneae</taxon>
        <taxon>Solanum</taxon>
    </lineage>
</organism>
<dbReference type="AlphaFoldDB" id="A0A9J6B3C5"/>
<evidence type="ECO:0000313" key="2">
    <source>
        <dbReference type="EMBL" id="KAG5631136.1"/>
    </source>
</evidence>
<protein>
    <submittedName>
        <fullName evidence="2">Uncharacterized protein</fullName>
    </submittedName>
</protein>
<dbReference type="EMBL" id="JACXVP010000001">
    <property type="protein sequence ID" value="KAG5631136.1"/>
    <property type="molecule type" value="Genomic_DNA"/>
</dbReference>
<keyword evidence="1" id="KW-1133">Transmembrane helix</keyword>
<feature type="transmembrane region" description="Helical" evidence="1">
    <location>
        <begin position="15"/>
        <end position="36"/>
    </location>
</feature>
<evidence type="ECO:0000256" key="1">
    <source>
        <dbReference type="SAM" id="Phobius"/>
    </source>
</evidence>
<sequence length="75" mass="9026">RCGTKEAKTLEDIRFHTWSIIFCLGNWYIIVNTILYNITETVNDMFAIEREFPIVALFDEINRRFAYFTRGVWSR</sequence>
<feature type="non-terminal residue" evidence="2">
    <location>
        <position position="75"/>
    </location>
</feature>
<proteinExistence type="predicted"/>
<comment type="caution">
    <text evidence="2">The sequence shown here is derived from an EMBL/GenBank/DDBJ whole genome shotgun (WGS) entry which is preliminary data.</text>
</comment>
<keyword evidence="3" id="KW-1185">Reference proteome</keyword>
<reference evidence="2 3" key="1">
    <citation type="submission" date="2020-09" db="EMBL/GenBank/DDBJ databases">
        <title>De no assembly of potato wild relative species, Solanum commersonii.</title>
        <authorList>
            <person name="Cho K."/>
        </authorList>
    </citation>
    <scope>NUCLEOTIDE SEQUENCE [LARGE SCALE GENOMIC DNA]</scope>
    <source>
        <strain evidence="2">LZ3.2</strain>
        <tissue evidence="2">Leaf</tissue>
    </source>
</reference>